<keyword evidence="4" id="KW-1185">Reference proteome</keyword>
<proteinExistence type="predicted"/>
<evidence type="ECO:0000256" key="1">
    <source>
        <dbReference type="ARBA" id="ARBA00022801"/>
    </source>
</evidence>
<dbReference type="InterPro" id="IPR052016">
    <property type="entry name" value="Bact_Sigma-Reg"/>
</dbReference>
<evidence type="ECO:0000259" key="2">
    <source>
        <dbReference type="Pfam" id="PF07228"/>
    </source>
</evidence>
<protein>
    <submittedName>
        <fullName evidence="3">Serine/threonine-protein phosphatase</fullName>
    </submittedName>
</protein>
<sequence>MTEIPLTEGTLLALYTDGLVETPGADLAGAITRLAQHLAAADDQDLDLLIDHLLDKADTSGQRTDDIALLVLRHETHGAQAE</sequence>
<dbReference type="RefSeq" id="WP_269656815.1">
    <property type="nucleotide sequence ID" value="NZ_CP114413.1"/>
</dbReference>
<reference evidence="3" key="1">
    <citation type="submission" date="2022-12" db="EMBL/GenBank/DDBJ databases">
        <authorList>
            <person name="Ruckert C."/>
            <person name="Busche T."/>
            <person name="Kalinowski J."/>
            <person name="Wittmann C."/>
        </authorList>
    </citation>
    <scope>NUCLEOTIDE SEQUENCE</scope>
    <source>
        <strain evidence="3">DSM 40467</strain>
    </source>
</reference>
<dbReference type="InterPro" id="IPR001932">
    <property type="entry name" value="PPM-type_phosphatase-like_dom"/>
</dbReference>
<dbReference type="Gene3D" id="3.60.40.10">
    <property type="entry name" value="PPM-type phosphatase domain"/>
    <property type="match status" value="1"/>
</dbReference>
<accession>A0ABY7K7J4</accession>
<evidence type="ECO:0000313" key="3">
    <source>
        <dbReference type="EMBL" id="WAZ19132.1"/>
    </source>
</evidence>
<dbReference type="SUPFAM" id="SSF81606">
    <property type="entry name" value="PP2C-like"/>
    <property type="match status" value="1"/>
</dbReference>
<keyword evidence="1" id="KW-0378">Hydrolase</keyword>
<dbReference type="Proteomes" id="UP001164439">
    <property type="component" value="Chromosome"/>
</dbReference>
<dbReference type="PANTHER" id="PTHR43156">
    <property type="entry name" value="STAGE II SPORULATION PROTEIN E-RELATED"/>
    <property type="match status" value="1"/>
</dbReference>
<name>A0ABY7K7J4_9ACTN</name>
<gene>
    <name evidence="3" type="ORF">STRCI_000163</name>
</gene>
<evidence type="ECO:0000313" key="4">
    <source>
        <dbReference type="Proteomes" id="UP001164439"/>
    </source>
</evidence>
<dbReference type="Pfam" id="PF07228">
    <property type="entry name" value="SpoIIE"/>
    <property type="match status" value="1"/>
</dbReference>
<dbReference type="EMBL" id="CP114413">
    <property type="protein sequence ID" value="WAZ19132.1"/>
    <property type="molecule type" value="Genomic_DNA"/>
</dbReference>
<feature type="domain" description="PPM-type phosphatase" evidence="2">
    <location>
        <begin position="2"/>
        <end position="74"/>
    </location>
</feature>
<dbReference type="PANTHER" id="PTHR43156:SF2">
    <property type="entry name" value="STAGE II SPORULATION PROTEIN E"/>
    <property type="match status" value="1"/>
</dbReference>
<dbReference type="InterPro" id="IPR036457">
    <property type="entry name" value="PPM-type-like_dom_sf"/>
</dbReference>
<organism evidence="3 4">
    <name type="scientific">Streptomyces cinnabarinus</name>
    <dbReference type="NCBI Taxonomy" id="67287"/>
    <lineage>
        <taxon>Bacteria</taxon>
        <taxon>Bacillati</taxon>
        <taxon>Actinomycetota</taxon>
        <taxon>Actinomycetes</taxon>
        <taxon>Kitasatosporales</taxon>
        <taxon>Streptomycetaceae</taxon>
        <taxon>Streptomyces</taxon>
    </lineage>
</organism>